<dbReference type="Gene3D" id="2.50.20.20">
    <property type="match status" value="1"/>
</dbReference>
<proteinExistence type="predicted"/>
<dbReference type="SUPFAM" id="SSF89392">
    <property type="entry name" value="Prokaryotic lipoproteins and lipoprotein localization factors"/>
    <property type="match status" value="1"/>
</dbReference>
<evidence type="ECO:0008006" key="4">
    <source>
        <dbReference type="Google" id="ProtNLM"/>
    </source>
</evidence>
<evidence type="ECO:0000313" key="2">
    <source>
        <dbReference type="EMBL" id="TQM00427.1"/>
    </source>
</evidence>
<dbReference type="EMBL" id="VFOZ01000001">
    <property type="protein sequence ID" value="TQM00427.1"/>
    <property type="molecule type" value="Genomic_DNA"/>
</dbReference>
<organism evidence="2 3">
    <name type="scientific">Actinoallomurus bryophytorum</name>
    <dbReference type="NCBI Taxonomy" id="1490222"/>
    <lineage>
        <taxon>Bacteria</taxon>
        <taxon>Bacillati</taxon>
        <taxon>Actinomycetota</taxon>
        <taxon>Actinomycetes</taxon>
        <taxon>Streptosporangiales</taxon>
        <taxon>Thermomonosporaceae</taxon>
        <taxon>Actinoallomurus</taxon>
    </lineage>
</organism>
<dbReference type="AlphaFoldDB" id="A0A543CTK1"/>
<keyword evidence="3" id="KW-1185">Reference proteome</keyword>
<dbReference type="InterPro" id="IPR029046">
    <property type="entry name" value="LolA/LolB/LppX"/>
</dbReference>
<protein>
    <recommendedName>
        <fullName evidence="4">Lipoprotein LprG</fullName>
    </recommendedName>
</protein>
<reference evidence="2 3" key="1">
    <citation type="submission" date="2019-06" db="EMBL/GenBank/DDBJ databases">
        <title>Sequencing the genomes of 1000 actinobacteria strains.</title>
        <authorList>
            <person name="Klenk H.-P."/>
        </authorList>
    </citation>
    <scope>NUCLEOTIDE SEQUENCE [LARGE SCALE GENOMIC DNA]</scope>
    <source>
        <strain evidence="2 3">DSM 102200</strain>
    </source>
</reference>
<feature type="compositionally biased region" description="Low complexity" evidence="1">
    <location>
        <begin position="32"/>
        <end position="43"/>
    </location>
</feature>
<sequence length="260" mass="26647">MRRFAYCAVVTGTAMTALTGCGGEHTGDDKASPTSASSPAGASPLAAAYTNTVNSGSAGLSLTGEVTGGTTSTKVTGEGKISFKPPASSLTFSSKGKSTEIRAIGDSAYLRTSAGSWHKVEGDQMTGGITRDSSPTAGLSFLNSVTRTTPIGAATIRGGQAQGYRAAVDLNKVAAGQRSPAEQQVFRSLIKETGSSTLSVDIWLDAQKRVAREKYSVTFPTGKTPTTTTSTLDLYDYGTKVSITPPPDSAVKTTDTPSPG</sequence>
<evidence type="ECO:0000313" key="3">
    <source>
        <dbReference type="Proteomes" id="UP000316096"/>
    </source>
</evidence>
<accession>A0A543CTK1</accession>
<feature type="region of interest" description="Disordered" evidence="1">
    <location>
        <begin position="24"/>
        <end position="43"/>
    </location>
</feature>
<name>A0A543CTK1_9ACTN</name>
<comment type="caution">
    <text evidence="2">The sequence shown here is derived from an EMBL/GenBank/DDBJ whole genome shotgun (WGS) entry which is preliminary data.</text>
</comment>
<evidence type="ECO:0000256" key="1">
    <source>
        <dbReference type="SAM" id="MobiDB-lite"/>
    </source>
</evidence>
<dbReference type="PROSITE" id="PS51257">
    <property type="entry name" value="PROKAR_LIPOPROTEIN"/>
    <property type="match status" value="1"/>
</dbReference>
<dbReference type="Proteomes" id="UP000316096">
    <property type="component" value="Unassembled WGS sequence"/>
</dbReference>
<gene>
    <name evidence="2" type="ORF">FB559_6140</name>
</gene>